<evidence type="ECO:0000313" key="1">
    <source>
        <dbReference type="EMBL" id="MFB6490617.1"/>
    </source>
</evidence>
<dbReference type="EMBL" id="JZWT02000011">
    <property type="protein sequence ID" value="MFB6490617.1"/>
    <property type="molecule type" value="Genomic_DNA"/>
</dbReference>
<dbReference type="Proteomes" id="UP000033636">
    <property type="component" value="Unassembled WGS sequence"/>
</dbReference>
<accession>A0ACC6V0M3</accession>
<gene>
    <name evidence="1" type="ORF">TU35_005125</name>
</gene>
<comment type="caution">
    <text evidence="1">The sequence shown here is derived from an EMBL/GenBank/DDBJ whole genome shotgun (WGS) entry which is preliminary data.</text>
</comment>
<protein>
    <submittedName>
        <fullName evidence="1">Uncharacterized protein</fullName>
    </submittedName>
</protein>
<proteinExistence type="predicted"/>
<reference evidence="1" key="1">
    <citation type="submission" date="2024-07" db="EMBL/GenBank/DDBJ databases">
        <title>Metagenome and Metagenome-Assembled Genomes of Archaea from a hot spring from the geothermal field of Los Azufres, Mexico.</title>
        <authorList>
            <person name="Marin-Paredes R."/>
            <person name="Martinez-Romero E."/>
            <person name="Servin-Garciduenas L.E."/>
        </authorList>
    </citation>
    <scope>NUCLEOTIDE SEQUENCE</scope>
</reference>
<organism evidence="1 2">
    <name type="scientific">Thermoproteus sp. AZ2</name>
    <dbReference type="NCBI Taxonomy" id="1609232"/>
    <lineage>
        <taxon>Archaea</taxon>
        <taxon>Thermoproteota</taxon>
        <taxon>Thermoprotei</taxon>
        <taxon>Thermoproteales</taxon>
        <taxon>Thermoproteaceae</taxon>
        <taxon>Thermoproteus</taxon>
    </lineage>
</organism>
<evidence type="ECO:0000313" key="2">
    <source>
        <dbReference type="Proteomes" id="UP000033636"/>
    </source>
</evidence>
<sequence>MRIVRVKFRVYYKRRGGRLYPYIVGALTLGAWALTEEERTRVLAGEEVEKEFLLMSEEEAEREEPLYEIYTL</sequence>
<name>A0ACC6V0M3_9CREN</name>